<feature type="domain" description="EGF-like" evidence="14">
    <location>
        <begin position="1251"/>
        <end position="1294"/>
    </location>
</feature>
<dbReference type="KEGG" id="bbel:109472420"/>
<dbReference type="InterPro" id="IPR009030">
    <property type="entry name" value="Growth_fac_rcpt_cys_sf"/>
</dbReference>
<dbReference type="FunFam" id="2.10.25.10:FF:000506">
    <property type="entry name" value="Adhesion G protein-coupled receptor E1"/>
    <property type="match status" value="1"/>
</dbReference>
<gene>
    <name evidence="19" type="primary">LOC109472420</name>
</gene>
<feature type="domain" description="EGF-like" evidence="14">
    <location>
        <begin position="9"/>
        <end position="44"/>
    </location>
</feature>
<dbReference type="InterPro" id="IPR003886">
    <property type="entry name" value="NIDO_dom"/>
</dbReference>
<evidence type="ECO:0000259" key="15">
    <source>
        <dbReference type="PROSITE" id="PS50856"/>
    </source>
</evidence>
<evidence type="ECO:0000259" key="16">
    <source>
        <dbReference type="PROSITE" id="PS51220"/>
    </source>
</evidence>
<dbReference type="InterPro" id="IPR000152">
    <property type="entry name" value="EGF-type_Asp/Asn_hydroxyl_site"/>
</dbReference>
<keyword evidence="6" id="KW-0106">Calcium</keyword>
<evidence type="ECO:0000256" key="2">
    <source>
        <dbReference type="ARBA" id="ARBA00022536"/>
    </source>
</evidence>
<feature type="domain" description="EGF-like" evidence="14">
    <location>
        <begin position="1567"/>
        <end position="1607"/>
    </location>
</feature>
<proteinExistence type="predicted"/>
<dbReference type="Pfam" id="PF01390">
    <property type="entry name" value="SEA"/>
    <property type="match status" value="1"/>
</dbReference>
<dbReference type="SMART" id="SM00539">
    <property type="entry name" value="NIDO"/>
    <property type="match status" value="1"/>
</dbReference>
<comment type="subcellular location">
    <subcellularLocation>
        <location evidence="1">Membrane</location>
        <topology evidence="1">Single-pass type I membrane protein</topology>
    </subcellularLocation>
</comment>
<dbReference type="FunFam" id="2.10.25.10:FF:000038">
    <property type="entry name" value="Fibrillin 2"/>
    <property type="match status" value="13"/>
</dbReference>
<feature type="domain" description="EGF-like" evidence="14">
    <location>
        <begin position="1528"/>
        <end position="1566"/>
    </location>
</feature>
<dbReference type="SMART" id="SM00723">
    <property type="entry name" value="AMOP"/>
    <property type="match status" value="1"/>
</dbReference>
<dbReference type="PROSITE" id="PS00010">
    <property type="entry name" value="ASX_HYDROXYL"/>
    <property type="match status" value="17"/>
</dbReference>
<evidence type="ECO:0000256" key="11">
    <source>
        <dbReference type="PROSITE-ProRule" id="PRU00076"/>
    </source>
</evidence>
<keyword evidence="3 12" id="KW-0812">Transmembrane</keyword>
<feature type="domain" description="EGF-like" evidence="14">
    <location>
        <begin position="46"/>
        <end position="82"/>
    </location>
</feature>
<feature type="domain" description="EGF-like" evidence="14">
    <location>
        <begin position="1210"/>
        <end position="1250"/>
    </location>
</feature>
<dbReference type="Pfam" id="PF12947">
    <property type="entry name" value="EGF_3"/>
    <property type="match status" value="5"/>
</dbReference>
<feature type="domain" description="EGF-like" evidence="14">
    <location>
        <begin position="123"/>
        <end position="159"/>
    </location>
</feature>
<dbReference type="GO" id="GO:0005509">
    <property type="term" value="F:calcium ion binding"/>
    <property type="evidence" value="ECO:0007669"/>
    <property type="project" value="InterPro"/>
</dbReference>
<feature type="disulfide bond" evidence="11">
    <location>
        <begin position="1262"/>
        <end position="1279"/>
    </location>
</feature>
<dbReference type="FunFam" id="2.10.25.10:FF:000202">
    <property type="entry name" value="Multiple epidermal growth factor-like domains 8"/>
    <property type="match status" value="1"/>
</dbReference>
<feature type="domain" description="EGF-like" evidence="14">
    <location>
        <begin position="1004"/>
        <end position="1044"/>
    </location>
</feature>
<dbReference type="InterPro" id="IPR000082">
    <property type="entry name" value="SEA_dom"/>
</dbReference>
<keyword evidence="18" id="KW-1185">Reference proteome</keyword>
<dbReference type="FunFam" id="2.10.25.10:FF:000005">
    <property type="entry name" value="Fibrillin 2"/>
    <property type="match status" value="1"/>
</dbReference>
<dbReference type="InterPro" id="IPR024731">
    <property type="entry name" value="NELL2-like_EGF"/>
</dbReference>
<dbReference type="PROSITE" id="PS01187">
    <property type="entry name" value="EGF_CA"/>
    <property type="match status" value="6"/>
</dbReference>
<dbReference type="InterPro" id="IPR009017">
    <property type="entry name" value="GFP"/>
</dbReference>
<dbReference type="PROSITE" id="PS50024">
    <property type="entry name" value="SEA"/>
    <property type="match status" value="1"/>
</dbReference>
<comment type="caution">
    <text evidence="11">Lacks conserved residue(s) required for the propagation of feature annotation.</text>
</comment>
<feature type="domain" description="EGF-like" evidence="14">
    <location>
        <begin position="1370"/>
        <end position="1411"/>
    </location>
</feature>
<evidence type="ECO:0000256" key="4">
    <source>
        <dbReference type="ARBA" id="ARBA00022729"/>
    </source>
</evidence>
<dbReference type="PANTHER" id="PTHR24039:SF58">
    <property type="entry name" value="EGF-LIKE DOMAIN-CONTAINING PROTEIN"/>
    <property type="match status" value="1"/>
</dbReference>
<keyword evidence="4" id="KW-0732">Signal</keyword>
<keyword evidence="7 12" id="KW-1133">Transmembrane helix</keyword>
<feature type="disulfide bond" evidence="11">
    <location>
        <begin position="1556"/>
        <end position="1565"/>
    </location>
</feature>
<dbReference type="GO" id="GO:0007160">
    <property type="term" value="P:cell-matrix adhesion"/>
    <property type="evidence" value="ECO:0007669"/>
    <property type="project" value="InterPro"/>
</dbReference>
<dbReference type="PROSITE" id="PS51233">
    <property type="entry name" value="VWFD"/>
    <property type="match status" value="1"/>
</dbReference>
<dbReference type="GO" id="GO:0048731">
    <property type="term" value="P:system development"/>
    <property type="evidence" value="ECO:0007669"/>
    <property type="project" value="UniProtKB-ARBA"/>
</dbReference>
<dbReference type="InterPro" id="IPR018097">
    <property type="entry name" value="EGF_Ca-bd_CS"/>
</dbReference>
<evidence type="ECO:0000259" key="17">
    <source>
        <dbReference type="PROSITE" id="PS51233"/>
    </source>
</evidence>
<dbReference type="FunFam" id="2.10.25.10:FF:000117">
    <property type="entry name" value="Delta-like protein"/>
    <property type="match status" value="1"/>
</dbReference>
<dbReference type="PROSITE" id="PS50856">
    <property type="entry name" value="AMOP"/>
    <property type="match status" value="1"/>
</dbReference>
<evidence type="ECO:0000256" key="10">
    <source>
        <dbReference type="ARBA" id="ARBA00023180"/>
    </source>
</evidence>
<evidence type="ECO:0000256" key="7">
    <source>
        <dbReference type="ARBA" id="ARBA00022989"/>
    </source>
</evidence>
<dbReference type="Pfam" id="PF06119">
    <property type="entry name" value="NIDO"/>
    <property type="match status" value="1"/>
</dbReference>
<dbReference type="InterPro" id="IPR000742">
    <property type="entry name" value="EGF"/>
</dbReference>
<feature type="disulfide bond" evidence="11">
    <location>
        <begin position="149"/>
        <end position="158"/>
    </location>
</feature>
<feature type="disulfide bond" evidence="11">
    <location>
        <begin position="34"/>
        <end position="43"/>
    </location>
</feature>
<feature type="domain" description="EGF-like" evidence="14">
    <location>
        <begin position="1453"/>
        <end position="1486"/>
    </location>
</feature>
<keyword evidence="9 11" id="KW-1015">Disulfide bond</keyword>
<feature type="disulfide bond" evidence="11">
    <location>
        <begin position="72"/>
        <end position="81"/>
    </location>
</feature>
<dbReference type="Gene3D" id="2.40.155.10">
    <property type="entry name" value="Green fluorescent protein"/>
    <property type="match status" value="1"/>
</dbReference>
<evidence type="ECO:0000313" key="18">
    <source>
        <dbReference type="Proteomes" id="UP000515135"/>
    </source>
</evidence>
<dbReference type="SMART" id="SM00181">
    <property type="entry name" value="EGF"/>
    <property type="match status" value="23"/>
</dbReference>
<feature type="domain" description="EGF-like" evidence="14">
    <location>
        <begin position="1045"/>
        <end position="1084"/>
    </location>
</feature>
<evidence type="ECO:0000256" key="9">
    <source>
        <dbReference type="ARBA" id="ARBA00023157"/>
    </source>
</evidence>
<evidence type="ECO:0000256" key="3">
    <source>
        <dbReference type="ARBA" id="ARBA00022692"/>
    </source>
</evidence>
<evidence type="ECO:0000256" key="6">
    <source>
        <dbReference type="ARBA" id="ARBA00022837"/>
    </source>
</evidence>
<keyword evidence="10" id="KW-0325">Glycoprotein</keyword>
<keyword evidence="8 12" id="KW-0472">Membrane</keyword>
<feature type="domain" description="AMOP" evidence="15">
    <location>
        <begin position="449"/>
        <end position="583"/>
    </location>
</feature>
<dbReference type="Proteomes" id="UP000515135">
    <property type="component" value="Unplaced"/>
</dbReference>
<accession>A0A6P4YTS1</accession>
<dbReference type="RefSeq" id="XP_019627748.1">
    <property type="nucleotide sequence ID" value="XM_019772189.1"/>
</dbReference>
<dbReference type="InterPro" id="IPR001846">
    <property type="entry name" value="VWF_type-D"/>
</dbReference>
<dbReference type="PRINTS" id="PR01983">
    <property type="entry name" value="NOTCH"/>
</dbReference>
<feature type="domain" description="EGF-like" evidence="14">
    <location>
        <begin position="1167"/>
        <end position="1209"/>
    </location>
</feature>
<dbReference type="Pfam" id="PF12661">
    <property type="entry name" value="hEGF"/>
    <property type="match status" value="1"/>
</dbReference>
<feature type="domain" description="EGF-like" evidence="14">
    <location>
        <begin position="84"/>
        <end position="120"/>
    </location>
</feature>
<dbReference type="InterPro" id="IPR013032">
    <property type="entry name" value="EGF-like_CS"/>
</dbReference>
<dbReference type="SMART" id="SM00179">
    <property type="entry name" value="EGF_CA"/>
    <property type="match status" value="21"/>
</dbReference>
<dbReference type="FunFam" id="2.10.25.10:FF:000143">
    <property type="entry name" value="Protein crumbs 1"/>
    <property type="match status" value="2"/>
</dbReference>
<evidence type="ECO:0000256" key="1">
    <source>
        <dbReference type="ARBA" id="ARBA00004479"/>
    </source>
</evidence>
<name>A0A6P4YTS1_BRABE</name>
<feature type="disulfide bond" evidence="11">
    <location>
        <begin position="13"/>
        <end position="23"/>
    </location>
</feature>
<dbReference type="SUPFAM" id="SSF57196">
    <property type="entry name" value="EGF/Laminin"/>
    <property type="match status" value="2"/>
</dbReference>
<dbReference type="InterPro" id="IPR049883">
    <property type="entry name" value="NOTCH1_EGF-like"/>
</dbReference>
<evidence type="ECO:0000259" key="13">
    <source>
        <dbReference type="PROSITE" id="PS50024"/>
    </source>
</evidence>
<dbReference type="PANTHER" id="PTHR24039">
    <property type="entry name" value="FIBRILLIN-RELATED"/>
    <property type="match status" value="1"/>
</dbReference>
<dbReference type="Pfam" id="PF00008">
    <property type="entry name" value="EGF"/>
    <property type="match status" value="2"/>
</dbReference>
<dbReference type="PROSITE" id="PS00022">
    <property type="entry name" value="EGF_1"/>
    <property type="match status" value="4"/>
</dbReference>
<dbReference type="PROSITE" id="PS01186">
    <property type="entry name" value="EGF_2"/>
    <property type="match status" value="15"/>
</dbReference>
<feature type="domain" description="SEA" evidence="13">
    <location>
        <begin position="1610"/>
        <end position="1720"/>
    </location>
</feature>
<reference evidence="19" key="1">
    <citation type="submission" date="2025-08" db="UniProtKB">
        <authorList>
            <consortium name="RefSeq"/>
        </authorList>
    </citation>
    <scope>IDENTIFICATION</scope>
    <source>
        <tissue evidence="19">Gonad</tissue>
    </source>
</reference>
<evidence type="ECO:0000256" key="12">
    <source>
        <dbReference type="SAM" id="Phobius"/>
    </source>
</evidence>
<evidence type="ECO:0000256" key="8">
    <source>
        <dbReference type="ARBA" id="ARBA00023136"/>
    </source>
</evidence>
<dbReference type="GeneID" id="109472420"/>
<dbReference type="OrthoDB" id="41109at2759"/>
<keyword evidence="2 11" id="KW-0245">EGF-like domain</keyword>
<feature type="domain" description="VWFD" evidence="17">
    <location>
        <begin position="595"/>
        <end position="802"/>
    </location>
</feature>
<dbReference type="GO" id="GO:0016020">
    <property type="term" value="C:membrane"/>
    <property type="evidence" value="ECO:0007669"/>
    <property type="project" value="UniProtKB-SubCell"/>
</dbReference>
<dbReference type="CDD" id="cd00054">
    <property type="entry name" value="EGF_CA"/>
    <property type="match status" value="17"/>
</dbReference>
<organism evidence="18 19">
    <name type="scientific">Branchiostoma belcheri</name>
    <name type="common">Amphioxus</name>
    <dbReference type="NCBI Taxonomy" id="7741"/>
    <lineage>
        <taxon>Eukaryota</taxon>
        <taxon>Metazoa</taxon>
        <taxon>Chordata</taxon>
        <taxon>Cephalochordata</taxon>
        <taxon>Leptocardii</taxon>
        <taxon>Amphioxiformes</taxon>
        <taxon>Branchiostomatidae</taxon>
        <taxon>Branchiostoma</taxon>
    </lineage>
</organism>
<feature type="domain" description="EGF-like" evidence="14">
    <location>
        <begin position="1487"/>
        <end position="1527"/>
    </location>
</feature>
<dbReference type="GO" id="GO:0048513">
    <property type="term" value="P:animal organ development"/>
    <property type="evidence" value="ECO:0007669"/>
    <property type="project" value="UniProtKB-ARBA"/>
</dbReference>
<dbReference type="PROSITE" id="PS50026">
    <property type="entry name" value="EGF_3"/>
    <property type="match status" value="18"/>
</dbReference>
<feature type="domain" description="NIDO" evidence="16">
    <location>
        <begin position="296"/>
        <end position="446"/>
    </location>
</feature>
<feature type="domain" description="EGF-like" evidence="14">
    <location>
        <begin position="1125"/>
        <end position="1166"/>
    </location>
</feature>
<dbReference type="PROSITE" id="PS51220">
    <property type="entry name" value="NIDO"/>
    <property type="match status" value="1"/>
</dbReference>
<feature type="domain" description="EGF-like" evidence="14">
    <location>
        <begin position="1412"/>
        <end position="1452"/>
    </location>
</feature>
<keyword evidence="5" id="KW-0677">Repeat</keyword>
<feature type="domain" description="EGF-like" evidence="14">
    <location>
        <begin position="161"/>
        <end position="194"/>
    </location>
</feature>
<evidence type="ECO:0000259" key="14">
    <source>
        <dbReference type="PROSITE" id="PS50026"/>
    </source>
</evidence>
<dbReference type="InterPro" id="IPR001881">
    <property type="entry name" value="EGF-like_Ca-bd_dom"/>
</dbReference>
<dbReference type="SMART" id="SM00216">
    <property type="entry name" value="VWD"/>
    <property type="match status" value="1"/>
</dbReference>
<dbReference type="InterPro" id="IPR005533">
    <property type="entry name" value="AMOP_dom"/>
</dbReference>
<dbReference type="GO" id="GO:0071944">
    <property type="term" value="C:cell periphery"/>
    <property type="evidence" value="ECO:0007669"/>
    <property type="project" value="UniProtKB-ARBA"/>
</dbReference>
<dbReference type="SUPFAM" id="SSF57184">
    <property type="entry name" value="Growth factor receptor domain"/>
    <property type="match status" value="6"/>
</dbReference>
<dbReference type="Pfam" id="PF07645">
    <property type="entry name" value="EGF_CA"/>
    <property type="match status" value="12"/>
</dbReference>
<feature type="transmembrane region" description="Helical" evidence="12">
    <location>
        <begin position="1807"/>
        <end position="1830"/>
    </location>
</feature>
<evidence type="ECO:0000313" key="19">
    <source>
        <dbReference type="RefSeq" id="XP_019627748.1"/>
    </source>
</evidence>
<protein>
    <submittedName>
        <fullName evidence="19">Mucin-like protein</fullName>
    </submittedName>
</protein>
<sequence>MTIIEIMQEINECSSSPCIGGTCVDRINGYTCTCREGFAGERCETNVNDCEPPPCLNNGTCSDRINSYSCDCVDGWEGINCEEDINECTSDPCHRHADCGNTNGSFICTCKQGFHGDGFECTETDECASDPCQNGGTCIDGLNEYSCVCPSEWQGVNCERDVDECLIEKCHQNSACNNSPGSYSCTCRDGFYGNGLRQDKLVCRETILFPYGEEQGDVFLPDTDDRKDISLPSLIDISIGFPFFGQFYYSLYFSDNGLIIFPPTAQSRARREPYPNPSLFRRNQTVQAGFPPMVAASWGDVDLTTDVGKVWYQVYSDDNSVDNATQTVFDMVTTRMYQSFSDTFVPTWVLVVTWDSVPSVEAMYTKQNPNTFQAVLATDGSDSVAFLTYKEDEMLWTNETQDVLLGYNSANGVNLENIRLADPYRPDQVNGNTGLKGRWAFKLESDATRKTNYKKLCRDWYKTEPDPSEWIVGEGLCPCTLLQALKDLRYAPVTLSPFNIYLMLLGNQDQEVCFSPLFASPTGSSVDCCYKFLALNTEIPLAGSHHRYQRFSQLHTDFDVNPKSWCCSLSEDEDFCNLYYEKRHPNSCSFYRPPRLAITWGDPHMKTLDGLAYTFNGLGEFTLVKTSGASVEFRLQGRTEKAIANGTQGVAEATVFTAFASKQDGSSTVEMGMNKDRTNMTLMVDKRPIIITDLQQNGVQRFANLTLQYNFNSNQTSVVASFSSGITVTVTLQKLMLNVQFGAPDSFENTTRGMLGVWNDNILDDFTYPNGTVLQAPEDRNLTEEEIFPWGLSWQIRQDESLFTYEDGQNATSFAKPDFRPTFLNQLLAAVSAGRRSEADVLCGTNVECLFDFLSTNDAEVGEQTRSSIVTFDSDAETLVNGILRWTPRSLLPVQLEIIAQDNKGASSSTYPMVKLCNCQHGGICNFVTVDFTGEINPVGQFQVVSCSCPEAWTGEFCETDKNECEEDPCYPGAACTDMVAPKHGFECGPCPNGLDGTGEKCYDINECDISTADCAVDATCTNTDGSFTCTCTTGYTGNGTYCADVDECTTSASCDRNAVCNNTVGSYTCTCKAGYEGSGRRCEDKDECVDPDICHTNARCTNSIGSYSCSCNSGYRRKGAVCTNVDECEELLDNCSPGQGICTDNPGSYSCACRGGYEGDGITCQDVDECSDAALNNCTENADCANTEGSYNCLCTDGYEGIGTVICTDVNECGSAIDNCAQEATCTNSPGSYKCSCNAGFVGNGIQCEDIDECVRGEADCDIDTKAVCTNLIGGYNCTCYNGYEGDDIDECAEQLDDCEQACTNTDGGFNCSCVPGFIQVGDSCEDIDECSSDTLNTCDQLCNNTNGGYTCGCDSGYMIGTDGRACTDTDECSDSSLNDCDPNAFCNNNQGGYTCSCRQGYIGNGTSCKDVDECTGDSAHCHEQAVCTNVLGSFECTCKDGYNGTGTVCEDIDECEDGISQCDGNATCTNTAGSYTCTCDDGYIDVDECLSGQNNCHEQALCLNTEGSYVCSCNTGFTGIGTYCEDEDECKKGTNTCTGNSVCTNTVGSFTCPCKSGYFGSNCVDVHECEDGIDNCHDHADCTNTPGSYGCTCHSGYFGDGTVCTAKPRKFVPAQITMKMEFRTQYNDKTSADYVELSSQLKTSLSVIYTGIPGFIEIIILQLVEGSVKARYAAVFAVEESQPDSIIQDMARTNLQQANTSGRFDPALQVTSSNSLQPIVLTEEELEQVVGGFCQDVQCGEGGVCSRNEPYPGAVIAECQCQENYCNTGTCEYNVQEGPKCTCPAVEGSWYGGERCQIRLTQADVIGIAAGCLCALLVVALLVAVCMAKRSRHSAKKEMRYRITSPPVTLPNYHTASESWQPFRGLPVTDLSEDQDDYLSPVVNEHFINQRAP</sequence>
<dbReference type="Gene3D" id="2.10.25.10">
    <property type="entry name" value="Laminin"/>
    <property type="match status" value="21"/>
</dbReference>
<feature type="domain" description="EGF-like" evidence="14">
    <location>
        <begin position="1085"/>
        <end position="1124"/>
    </location>
</feature>
<evidence type="ECO:0000256" key="5">
    <source>
        <dbReference type="ARBA" id="ARBA00022737"/>
    </source>
</evidence>